<evidence type="ECO:0000256" key="2">
    <source>
        <dbReference type="ARBA" id="ARBA00022649"/>
    </source>
</evidence>
<evidence type="ECO:0000313" key="4">
    <source>
        <dbReference type="Proteomes" id="UP000220102"/>
    </source>
</evidence>
<dbReference type="Pfam" id="PF05016">
    <property type="entry name" value="ParE_toxin"/>
    <property type="match status" value="1"/>
</dbReference>
<dbReference type="RefSeq" id="WP_098073716.1">
    <property type="nucleotide sequence ID" value="NZ_PDEQ01000001.1"/>
</dbReference>
<reference evidence="3 4" key="1">
    <citation type="submission" date="2017-10" db="EMBL/GenBank/DDBJ databases">
        <title>Draft genome of Longibacter Salinarum.</title>
        <authorList>
            <person name="Goh K.M."/>
            <person name="Shamsir M.S."/>
            <person name="Lim S.W."/>
        </authorList>
    </citation>
    <scope>NUCLEOTIDE SEQUENCE [LARGE SCALE GENOMIC DNA]</scope>
    <source>
        <strain evidence="3 4">KCTC 52045</strain>
    </source>
</reference>
<comment type="caution">
    <text evidence="3">The sequence shown here is derived from an EMBL/GenBank/DDBJ whole genome shotgun (WGS) entry which is preliminary data.</text>
</comment>
<keyword evidence="2" id="KW-1277">Toxin-antitoxin system</keyword>
<keyword evidence="4" id="KW-1185">Reference proteome</keyword>
<evidence type="ECO:0000256" key="1">
    <source>
        <dbReference type="ARBA" id="ARBA00006226"/>
    </source>
</evidence>
<dbReference type="Proteomes" id="UP000220102">
    <property type="component" value="Unassembled WGS sequence"/>
</dbReference>
<proteinExistence type="inferred from homology"/>
<dbReference type="PANTHER" id="PTHR33755">
    <property type="entry name" value="TOXIN PARE1-RELATED"/>
    <property type="match status" value="1"/>
</dbReference>
<dbReference type="InterPro" id="IPR007712">
    <property type="entry name" value="RelE/ParE_toxin"/>
</dbReference>
<dbReference type="InterPro" id="IPR051803">
    <property type="entry name" value="TA_system_RelE-like_toxin"/>
</dbReference>
<comment type="similarity">
    <text evidence="1">Belongs to the RelE toxin family.</text>
</comment>
<accession>A0A2A8D1R6</accession>
<evidence type="ECO:0000313" key="3">
    <source>
        <dbReference type="EMBL" id="PEN14820.1"/>
    </source>
</evidence>
<protein>
    <submittedName>
        <fullName evidence="3">Plasmid stabilization protein</fullName>
    </submittedName>
</protein>
<dbReference type="NCBIfam" id="TIGR02385">
    <property type="entry name" value="RelE_StbE"/>
    <property type="match status" value="1"/>
</dbReference>
<dbReference type="Gene3D" id="3.30.2310.20">
    <property type="entry name" value="RelE-like"/>
    <property type="match status" value="1"/>
</dbReference>
<dbReference type="InterPro" id="IPR035093">
    <property type="entry name" value="RelE/ParE_toxin_dom_sf"/>
</dbReference>
<dbReference type="AlphaFoldDB" id="A0A2A8D1R6"/>
<organism evidence="3 4">
    <name type="scientific">Longibacter salinarum</name>
    <dbReference type="NCBI Taxonomy" id="1850348"/>
    <lineage>
        <taxon>Bacteria</taxon>
        <taxon>Pseudomonadati</taxon>
        <taxon>Rhodothermota</taxon>
        <taxon>Rhodothermia</taxon>
        <taxon>Rhodothermales</taxon>
        <taxon>Salisaetaceae</taxon>
        <taxon>Longibacter</taxon>
    </lineage>
</organism>
<dbReference type="OrthoDB" id="5574284at2"/>
<name>A0A2A8D1R6_9BACT</name>
<dbReference type="EMBL" id="PDEQ01000001">
    <property type="protein sequence ID" value="PEN14820.1"/>
    <property type="molecule type" value="Genomic_DNA"/>
</dbReference>
<sequence length="97" mass="11357">MRVHWTNTAIDHLLSIYEYVAHDSEVYADRLMDRLTRRSQQVGTFPRSGRQVPEYEAPDVREVIEGSYRVIYRIKEEQIDVLAVMHSAQKLPPELGE</sequence>
<dbReference type="PANTHER" id="PTHR33755:SF5">
    <property type="entry name" value="TYPE II TOXIN-ANTITOXIN SYSTEM RELE_PARE FAMILY TOXIN"/>
    <property type="match status" value="1"/>
</dbReference>
<gene>
    <name evidence="3" type="ORF">CRI94_00550</name>
</gene>